<keyword evidence="5" id="KW-0804">Transcription</keyword>
<dbReference type="InterPro" id="IPR013325">
    <property type="entry name" value="RNA_pol_sigma_r2"/>
</dbReference>
<dbReference type="SUPFAM" id="SSF88946">
    <property type="entry name" value="Sigma2 domain of RNA polymerase sigma factors"/>
    <property type="match status" value="1"/>
</dbReference>
<dbReference type="InterPro" id="IPR014284">
    <property type="entry name" value="RNA_pol_sigma-70_dom"/>
</dbReference>
<dbReference type="SUPFAM" id="SSF54427">
    <property type="entry name" value="NTF2-like"/>
    <property type="match status" value="1"/>
</dbReference>
<evidence type="ECO:0000259" key="7">
    <source>
        <dbReference type="Pfam" id="PF08281"/>
    </source>
</evidence>
<sequence>MRVVAAGGAGPGPAPMSARAEEFEELRPLLFAIAYRILGSVSEAEDAVQEAWLRVEGSSAQPVSVRAFLSTVVTRISIDVLRSARVRREEYVGPWFPEPLLTDPYQDPERSAELAESVSVAALLLLERLSPLERAVFVLREVFAFGFPEVAAAVGRSEAACRQLALRARRHMDAGRPRFEADSREREQLADRFFDALREGDVDGLRELLAADVQMVGDGGGKSPQVAERILGAESVARVLVALVPSFVRIGGVVQPHRVNGQPGAVVRDREGRVVNTLALDILDGRIRTIRTVINPDKLRHLGPPADAWSVLHEATVR</sequence>
<feature type="domain" description="RNA polymerase sigma-70 region 2" evidence="6">
    <location>
        <begin position="23"/>
        <end position="85"/>
    </location>
</feature>
<dbReference type="Pfam" id="PF08281">
    <property type="entry name" value="Sigma70_r4_2"/>
    <property type="match status" value="1"/>
</dbReference>
<feature type="domain" description="RNA polymerase sigma factor 70 region 4 type 2" evidence="7">
    <location>
        <begin position="122"/>
        <end position="172"/>
    </location>
</feature>
<dbReference type="InterPro" id="IPR013324">
    <property type="entry name" value="RNA_pol_sigma_r3/r4-like"/>
</dbReference>
<comment type="similarity">
    <text evidence="1">Belongs to the sigma-70 factor family. ECF subfamily.</text>
</comment>
<evidence type="ECO:0000313" key="8">
    <source>
        <dbReference type="EMBL" id="MFC1438678.1"/>
    </source>
</evidence>
<dbReference type="InterPro" id="IPR014303">
    <property type="entry name" value="RNA_pol_sigma-70_ECF"/>
</dbReference>
<evidence type="ECO:0000256" key="4">
    <source>
        <dbReference type="ARBA" id="ARBA00023082"/>
    </source>
</evidence>
<accession>A0ABV6XK90</accession>
<keyword evidence="3" id="KW-0805">Transcription regulation</keyword>
<keyword evidence="4" id="KW-0731">Sigma factor</keyword>
<reference evidence="8 9" key="1">
    <citation type="submission" date="2024-06" db="EMBL/GenBank/DDBJ databases">
        <authorList>
            <person name="Lee S.D."/>
        </authorList>
    </citation>
    <scope>NUCLEOTIDE SEQUENCE [LARGE SCALE GENOMIC DNA]</scope>
    <source>
        <strain evidence="8 9">N1-10</strain>
    </source>
</reference>
<evidence type="ECO:0000256" key="5">
    <source>
        <dbReference type="ARBA" id="ARBA00023163"/>
    </source>
</evidence>
<evidence type="ECO:0000256" key="2">
    <source>
        <dbReference type="ARBA" id="ARBA00011344"/>
    </source>
</evidence>
<organism evidence="8 9">
    <name type="scientific">Streptacidiphilus jeojiensis</name>
    <dbReference type="NCBI Taxonomy" id="3229225"/>
    <lineage>
        <taxon>Bacteria</taxon>
        <taxon>Bacillati</taxon>
        <taxon>Actinomycetota</taxon>
        <taxon>Actinomycetes</taxon>
        <taxon>Kitasatosporales</taxon>
        <taxon>Streptomycetaceae</taxon>
        <taxon>Streptacidiphilus</taxon>
    </lineage>
</organism>
<dbReference type="Proteomes" id="UP001592581">
    <property type="component" value="Unassembled WGS sequence"/>
</dbReference>
<dbReference type="Pfam" id="PF04542">
    <property type="entry name" value="Sigma70_r2"/>
    <property type="match status" value="1"/>
</dbReference>
<dbReference type="InterPro" id="IPR007627">
    <property type="entry name" value="RNA_pol_sigma70_r2"/>
</dbReference>
<dbReference type="PANTHER" id="PTHR30173">
    <property type="entry name" value="SIGMA 19 FACTOR"/>
    <property type="match status" value="1"/>
</dbReference>
<dbReference type="NCBIfam" id="TIGR02937">
    <property type="entry name" value="sigma70-ECF"/>
    <property type="match status" value="1"/>
</dbReference>
<dbReference type="InterPro" id="IPR032710">
    <property type="entry name" value="NTF2-like_dom_sf"/>
</dbReference>
<dbReference type="NCBIfam" id="TIGR02957">
    <property type="entry name" value="SigX4"/>
    <property type="match status" value="1"/>
</dbReference>
<evidence type="ECO:0000259" key="6">
    <source>
        <dbReference type="Pfam" id="PF04542"/>
    </source>
</evidence>
<proteinExistence type="inferred from homology"/>
<dbReference type="SUPFAM" id="SSF88659">
    <property type="entry name" value="Sigma3 and sigma4 domains of RNA polymerase sigma factors"/>
    <property type="match status" value="1"/>
</dbReference>
<dbReference type="Gene3D" id="3.10.450.50">
    <property type="match status" value="1"/>
</dbReference>
<evidence type="ECO:0000256" key="3">
    <source>
        <dbReference type="ARBA" id="ARBA00023015"/>
    </source>
</evidence>
<dbReference type="PANTHER" id="PTHR30173:SF36">
    <property type="entry name" value="ECF RNA POLYMERASE SIGMA FACTOR SIGJ"/>
    <property type="match status" value="1"/>
</dbReference>
<comment type="caution">
    <text evidence="8">The sequence shown here is derived from an EMBL/GenBank/DDBJ whole genome shotgun (WGS) entry which is preliminary data.</text>
</comment>
<dbReference type="Gene3D" id="1.10.10.10">
    <property type="entry name" value="Winged helix-like DNA-binding domain superfamily/Winged helix DNA-binding domain"/>
    <property type="match status" value="1"/>
</dbReference>
<evidence type="ECO:0000313" key="9">
    <source>
        <dbReference type="Proteomes" id="UP001592581"/>
    </source>
</evidence>
<dbReference type="InterPro" id="IPR052704">
    <property type="entry name" value="ECF_Sigma-70_Domain"/>
</dbReference>
<protein>
    <submittedName>
        <fullName evidence="8">RNA polymerase sigma-70 factor</fullName>
    </submittedName>
</protein>
<dbReference type="EMBL" id="JBEUKS010000003">
    <property type="protein sequence ID" value="MFC1438678.1"/>
    <property type="molecule type" value="Genomic_DNA"/>
</dbReference>
<keyword evidence="9" id="KW-1185">Reference proteome</keyword>
<dbReference type="InterPro" id="IPR013249">
    <property type="entry name" value="RNA_pol_sigma70_r4_t2"/>
</dbReference>
<dbReference type="Gene3D" id="1.10.1740.10">
    <property type="match status" value="1"/>
</dbReference>
<dbReference type="InterPro" id="IPR036388">
    <property type="entry name" value="WH-like_DNA-bd_sf"/>
</dbReference>
<dbReference type="RefSeq" id="WP_380564236.1">
    <property type="nucleotide sequence ID" value="NZ_JBEUKS010000003.1"/>
</dbReference>
<comment type="subunit">
    <text evidence="2">Interacts transiently with the RNA polymerase catalytic core formed by RpoA, RpoB, RpoC and RpoZ (2 alpha, 1 beta, 1 beta' and 1 omega subunit) to form the RNA polymerase holoenzyme that can initiate transcription.</text>
</comment>
<dbReference type="NCBIfam" id="NF007214">
    <property type="entry name" value="PRK09636.1"/>
    <property type="match status" value="1"/>
</dbReference>
<name>A0ABV6XK90_9ACTN</name>
<gene>
    <name evidence="8" type="ORF">ABUW04_10460</name>
</gene>
<evidence type="ECO:0000256" key="1">
    <source>
        <dbReference type="ARBA" id="ARBA00010641"/>
    </source>
</evidence>